<feature type="domain" description="Methyl-accepting transducer" evidence="7">
    <location>
        <begin position="295"/>
        <end position="531"/>
    </location>
</feature>
<evidence type="ECO:0000256" key="2">
    <source>
        <dbReference type="ARBA" id="ARBA00022989"/>
    </source>
</evidence>
<organism evidence="9 10">
    <name type="scientific">Paractinoplanes brasiliensis</name>
    <dbReference type="NCBI Taxonomy" id="52695"/>
    <lineage>
        <taxon>Bacteria</taxon>
        <taxon>Bacillati</taxon>
        <taxon>Actinomycetota</taxon>
        <taxon>Actinomycetes</taxon>
        <taxon>Micromonosporales</taxon>
        <taxon>Micromonosporaceae</taxon>
        <taxon>Paractinoplanes</taxon>
    </lineage>
</organism>
<accession>A0A4R6K2A0</accession>
<dbReference type="PROSITE" id="PS50885">
    <property type="entry name" value="HAMP"/>
    <property type="match status" value="1"/>
</dbReference>
<dbReference type="InterPro" id="IPR003660">
    <property type="entry name" value="HAMP_dom"/>
</dbReference>
<dbReference type="RefSeq" id="WP_133875318.1">
    <property type="nucleotide sequence ID" value="NZ_BOMD01000030.1"/>
</dbReference>
<evidence type="ECO:0000256" key="3">
    <source>
        <dbReference type="ARBA" id="ARBA00023224"/>
    </source>
</evidence>
<dbReference type="PRINTS" id="PR00260">
    <property type="entry name" value="CHEMTRNSDUCR"/>
</dbReference>
<comment type="caution">
    <text evidence="9">The sequence shown here is derived from an EMBL/GenBank/DDBJ whole genome shotgun (WGS) entry which is preliminary data.</text>
</comment>
<protein>
    <submittedName>
        <fullName evidence="9">Methyl-accepting chemotaxis protein</fullName>
    </submittedName>
</protein>
<keyword evidence="1 6" id="KW-0812">Transmembrane</keyword>
<dbReference type="GO" id="GO:0007165">
    <property type="term" value="P:signal transduction"/>
    <property type="evidence" value="ECO:0007669"/>
    <property type="project" value="UniProtKB-KW"/>
</dbReference>
<dbReference type="EMBL" id="SNWR01000001">
    <property type="protein sequence ID" value="TDO41275.1"/>
    <property type="molecule type" value="Genomic_DNA"/>
</dbReference>
<proteinExistence type="inferred from homology"/>
<evidence type="ECO:0000256" key="6">
    <source>
        <dbReference type="SAM" id="Phobius"/>
    </source>
</evidence>
<evidence type="ECO:0000313" key="10">
    <source>
        <dbReference type="Proteomes" id="UP000294901"/>
    </source>
</evidence>
<feature type="transmembrane region" description="Helical" evidence="6">
    <location>
        <begin position="30"/>
        <end position="53"/>
    </location>
</feature>
<feature type="transmembrane region" description="Helical" evidence="6">
    <location>
        <begin position="209"/>
        <end position="230"/>
    </location>
</feature>
<keyword evidence="6" id="KW-0472">Membrane</keyword>
<dbReference type="SMART" id="SM00283">
    <property type="entry name" value="MA"/>
    <property type="match status" value="1"/>
</dbReference>
<evidence type="ECO:0000313" key="9">
    <source>
        <dbReference type="EMBL" id="TDO41275.1"/>
    </source>
</evidence>
<evidence type="ECO:0000259" key="7">
    <source>
        <dbReference type="PROSITE" id="PS50111"/>
    </source>
</evidence>
<dbReference type="Proteomes" id="UP000294901">
    <property type="component" value="Unassembled WGS sequence"/>
</dbReference>
<dbReference type="OrthoDB" id="1115140at2"/>
<dbReference type="InterPro" id="IPR004089">
    <property type="entry name" value="MCPsignal_dom"/>
</dbReference>
<dbReference type="PROSITE" id="PS50111">
    <property type="entry name" value="CHEMOTAXIS_TRANSDUC_2"/>
    <property type="match status" value="1"/>
</dbReference>
<reference evidence="9 10" key="1">
    <citation type="submission" date="2019-03" db="EMBL/GenBank/DDBJ databases">
        <title>Sequencing the genomes of 1000 actinobacteria strains.</title>
        <authorList>
            <person name="Klenk H.-P."/>
        </authorList>
    </citation>
    <scope>NUCLEOTIDE SEQUENCE [LARGE SCALE GENOMIC DNA]</scope>
    <source>
        <strain evidence="9 10">DSM 43805</strain>
    </source>
</reference>
<dbReference type="GO" id="GO:0016020">
    <property type="term" value="C:membrane"/>
    <property type="evidence" value="ECO:0007669"/>
    <property type="project" value="InterPro"/>
</dbReference>
<dbReference type="PANTHER" id="PTHR32089:SF112">
    <property type="entry name" value="LYSOZYME-LIKE PROTEIN-RELATED"/>
    <property type="match status" value="1"/>
</dbReference>
<dbReference type="SUPFAM" id="SSF58104">
    <property type="entry name" value="Methyl-accepting chemotaxis protein (MCP) signaling domain"/>
    <property type="match status" value="1"/>
</dbReference>
<name>A0A4R6K2A0_9ACTN</name>
<dbReference type="GO" id="GO:0006935">
    <property type="term" value="P:chemotaxis"/>
    <property type="evidence" value="ECO:0007669"/>
    <property type="project" value="InterPro"/>
</dbReference>
<dbReference type="AlphaFoldDB" id="A0A4R6K2A0"/>
<dbReference type="Pfam" id="PF12729">
    <property type="entry name" value="4HB_MCP_1"/>
    <property type="match status" value="1"/>
</dbReference>
<dbReference type="CDD" id="cd06225">
    <property type="entry name" value="HAMP"/>
    <property type="match status" value="1"/>
</dbReference>
<dbReference type="PANTHER" id="PTHR32089">
    <property type="entry name" value="METHYL-ACCEPTING CHEMOTAXIS PROTEIN MCPB"/>
    <property type="match status" value="1"/>
</dbReference>
<dbReference type="InterPro" id="IPR004090">
    <property type="entry name" value="Chemotax_Me-accpt_rcpt"/>
</dbReference>
<feature type="domain" description="HAMP" evidence="8">
    <location>
        <begin position="231"/>
        <end position="283"/>
    </location>
</feature>
<evidence type="ECO:0000256" key="1">
    <source>
        <dbReference type="ARBA" id="ARBA00022692"/>
    </source>
</evidence>
<comment type="similarity">
    <text evidence="4">Belongs to the methyl-accepting chemotaxis (MCP) protein family.</text>
</comment>
<evidence type="ECO:0000256" key="4">
    <source>
        <dbReference type="ARBA" id="ARBA00029447"/>
    </source>
</evidence>
<dbReference type="InterPro" id="IPR024478">
    <property type="entry name" value="HlyB_4HB_MCP"/>
</dbReference>
<sequence length="546" mass="55712">MSSSGGPIQITVRRNAAGGWLADRPIAMKIFSTVLLVALVGVLVGVLGITRMANLGDGLQQMKAQNVENMGHLATLRGGMAKMFRGMMQFSLASATPAAKVTAGNAIRAADAVVNEALADYTAAVGDSAARQAPLNQFVEGWTAYQILRNVTIFNEPVPASYTGATGNEAYAAAAANMNNGIDALQAAESSEADKAAAAGAASYRSARLVMILSLAIGLSIGLLLAFLVVRTVKRQVASVGGALNALADGDLAKPAEVQIRDEIGAMAAAVNRARMGLADTVHAIVGNSRTLDQSSQRLAGVTARIAVSAQETAAQANVAAAAADEVSSNVSNVSAGSEQMGASIREISQNANDAAQVASEAVTVVETTNETVQKLGDSSTEIGNVVKVITAIAEQTNLLALNATIEAARAGEMGKGFAVVASEVKDLAQETARATGDISNRVAAIQSDTANAVEAIAQINDIITRINDYQLTIASAVEQQTATTSEMSRSVAEAAGGVANIATNVTNVATSAQATNATLAEADATVAELSGLASELLTAVNRFRV</sequence>
<evidence type="ECO:0000256" key="5">
    <source>
        <dbReference type="PROSITE-ProRule" id="PRU00284"/>
    </source>
</evidence>
<dbReference type="Gene3D" id="1.10.287.950">
    <property type="entry name" value="Methyl-accepting chemotaxis protein"/>
    <property type="match status" value="1"/>
</dbReference>
<dbReference type="Pfam" id="PF00672">
    <property type="entry name" value="HAMP"/>
    <property type="match status" value="1"/>
</dbReference>
<keyword evidence="2 6" id="KW-1133">Transmembrane helix</keyword>
<dbReference type="Pfam" id="PF00015">
    <property type="entry name" value="MCPsignal"/>
    <property type="match status" value="1"/>
</dbReference>
<gene>
    <name evidence="9" type="ORF">C8E87_5005</name>
</gene>
<evidence type="ECO:0000259" key="8">
    <source>
        <dbReference type="PROSITE" id="PS50885"/>
    </source>
</evidence>
<dbReference type="SMART" id="SM00304">
    <property type="entry name" value="HAMP"/>
    <property type="match status" value="1"/>
</dbReference>
<keyword evidence="10" id="KW-1185">Reference proteome</keyword>
<dbReference type="GO" id="GO:0004888">
    <property type="term" value="F:transmembrane signaling receptor activity"/>
    <property type="evidence" value="ECO:0007669"/>
    <property type="project" value="InterPro"/>
</dbReference>
<keyword evidence="3 5" id="KW-0807">Transducer</keyword>